<proteinExistence type="predicted"/>
<accession>A0A3M2HX08</accession>
<dbReference type="PROSITE" id="PS51729">
    <property type="entry name" value="GNAT_YJDJ"/>
    <property type="match status" value="1"/>
</dbReference>
<keyword evidence="3" id="KW-0808">Transferase</keyword>
<organism evidence="3 4">
    <name type="scientific">Stutzerimonas zhaodongensis</name>
    <dbReference type="NCBI Taxonomy" id="1176257"/>
    <lineage>
        <taxon>Bacteria</taxon>
        <taxon>Pseudomonadati</taxon>
        <taxon>Pseudomonadota</taxon>
        <taxon>Gammaproteobacteria</taxon>
        <taxon>Pseudomonadales</taxon>
        <taxon>Pseudomonadaceae</taxon>
        <taxon>Stutzerimonas</taxon>
    </lineage>
</organism>
<dbReference type="InterPro" id="IPR016181">
    <property type="entry name" value="Acyl_CoA_acyltransferase"/>
</dbReference>
<dbReference type="Proteomes" id="UP000269774">
    <property type="component" value="Unassembled WGS sequence"/>
</dbReference>
<protein>
    <submittedName>
        <fullName evidence="3">N-acetyltransferase</fullName>
    </submittedName>
</protein>
<name>A0A3M2HX08_9GAMM</name>
<dbReference type="Gene3D" id="3.40.630.30">
    <property type="match status" value="1"/>
</dbReference>
<dbReference type="PANTHER" id="PTHR31435">
    <property type="entry name" value="PROTEIN NATD1"/>
    <property type="match status" value="1"/>
</dbReference>
<dbReference type="Pfam" id="PF14542">
    <property type="entry name" value="Acetyltransf_CG"/>
    <property type="match status" value="1"/>
</dbReference>
<comment type="caution">
    <text evidence="3">The sequence shown here is derived from an EMBL/GenBank/DDBJ whole genome shotgun (WGS) entry which is preliminary data.</text>
</comment>
<dbReference type="InterPro" id="IPR031165">
    <property type="entry name" value="GNAT_YJDJ"/>
</dbReference>
<dbReference type="CDD" id="cd04301">
    <property type="entry name" value="NAT_SF"/>
    <property type="match status" value="1"/>
</dbReference>
<dbReference type="PANTHER" id="PTHR31435:SF10">
    <property type="entry name" value="BSR4717 PROTEIN"/>
    <property type="match status" value="1"/>
</dbReference>
<dbReference type="EMBL" id="RFFM01000001">
    <property type="protein sequence ID" value="RMH91949.1"/>
    <property type="molecule type" value="Genomic_DNA"/>
</dbReference>
<dbReference type="GO" id="GO:0016747">
    <property type="term" value="F:acyltransferase activity, transferring groups other than amino-acyl groups"/>
    <property type="evidence" value="ECO:0007669"/>
    <property type="project" value="InterPro"/>
</dbReference>
<evidence type="ECO:0000259" key="2">
    <source>
        <dbReference type="PROSITE" id="PS51729"/>
    </source>
</evidence>
<evidence type="ECO:0000313" key="4">
    <source>
        <dbReference type="Proteomes" id="UP000269774"/>
    </source>
</evidence>
<dbReference type="OrthoDB" id="9813275at2"/>
<dbReference type="PROSITE" id="PS51186">
    <property type="entry name" value="GNAT"/>
    <property type="match status" value="1"/>
</dbReference>
<dbReference type="InterPro" id="IPR045057">
    <property type="entry name" value="Gcn5-rel_NAT"/>
</dbReference>
<reference evidence="3 4" key="1">
    <citation type="submission" date="2018-10" db="EMBL/GenBank/DDBJ databases">
        <title>Pseudomonas zhaodongensis NEAU-ST5-21(T) genome.</title>
        <authorList>
            <person name="Peng J."/>
            <person name="Liu Z.-P."/>
        </authorList>
    </citation>
    <scope>NUCLEOTIDE SEQUENCE [LARGE SCALE GENOMIC DNA]</scope>
    <source>
        <strain evidence="3 4">NEAU-ST5-21</strain>
    </source>
</reference>
<feature type="domain" description="N-acetyltransferase" evidence="2">
    <location>
        <begin position="45"/>
        <end position="131"/>
    </location>
</feature>
<dbReference type="SUPFAM" id="SSF55729">
    <property type="entry name" value="Acyl-CoA N-acyltransferases (Nat)"/>
    <property type="match status" value="1"/>
</dbReference>
<gene>
    <name evidence="3" type="ORF">EA797_04235</name>
</gene>
<dbReference type="AlphaFoldDB" id="A0A3M2HX08"/>
<evidence type="ECO:0000313" key="3">
    <source>
        <dbReference type="EMBL" id="RMH91949.1"/>
    </source>
</evidence>
<dbReference type="InterPro" id="IPR000182">
    <property type="entry name" value="GNAT_dom"/>
</dbReference>
<evidence type="ECO:0000259" key="1">
    <source>
        <dbReference type="PROSITE" id="PS51186"/>
    </source>
</evidence>
<keyword evidence="4" id="KW-1185">Reference proteome</keyword>
<sequence length="133" mass="15268">MTKRGTVESNWENTWSTRSRVAEHAPNVRNEYEVLCMNANHATVRHDHQQQRYVLDVDGKALGVASYQQDGDRQIFTHTEVDPSLEGQGMGSKLIREALDDVRQRGKRVVPQCEFVAAYVKKHDEWSDIVDTQ</sequence>
<feature type="domain" description="N-acetyltransferase" evidence="1">
    <location>
        <begin position="1"/>
        <end position="133"/>
    </location>
</feature>